<reference evidence="2 3" key="1">
    <citation type="journal article" date="2006" name="Science">
        <title>The genome of black cottonwood, Populus trichocarpa (Torr. &amp; Gray).</title>
        <authorList>
            <person name="Tuskan G.A."/>
            <person name="Difazio S."/>
            <person name="Jansson S."/>
            <person name="Bohlmann J."/>
            <person name="Grigoriev I."/>
            <person name="Hellsten U."/>
            <person name="Putnam N."/>
            <person name="Ralph S."/>
            <person name="Rombauts S."/>
            <person name="Salamov A."/>
            <person name="Schein J."/>
            <person name="Sterck L."/>
            <person name="Aerts A."/>
            <person name="Bhalerao R.R."/>
            <person name="Bhalerao R.P."/>
            <person name="Blaudez D."/>
            <person name="Boerjan W."/>
            <person name="Brun A."/>
            <person name="Brunner A."/>
            <person name="Busov V."/>
            <person name="Campbell M."/>
            <person name="Carlson J."/>
            <person name="Chalot M."/>
            <person name="Chapman J."/>
            <person name="Chen G.L."/>
            <person name="Cooper D."/>
            <person name="Coutinho P.M."/>
            <person name="Couturier J."/>
            <person name="Covert S."/>
            <person name="Cronk Q."/>
            <person name="Cunningham R."/>
            <person name="Davis J."/>
            <person name="Degroeve S."/>
            <person name="Dejardin A."/>
            <person name="Depamphilis C."/>
            <person name="Detter J."/>
            <person name="Dirks B."/>
            <person name="Dubchak I."/>
            <person name="Duplessis S."/>
            <person name="Ehlting J."/>
            <person name="Ellis B."/>
            <person name="Gendler K."/>
            <person name="Goodstein D."/>
            <person name="Gribskov M."/>
            <person name="Grimwood J."/>
            <person name="Groover A."/>
            <person name="Gunter L."/>
            <person name="Hamberger B."/>
            <person name="Heinze B."/>
            <person name="Helariutta Y."/>
            <person name="Henrissat B."/>
            <person name="Holligan D."/>
            <person name="Holt R."/>
            <person name="Huang W."/>
            <person name="Islam-Faridi N."/>
            <person name="Jones S."/>
            <person name="Jones-Rhoades M."/>
            <person name="Jorgensen R."/>
            <person name="Joshi C."/>
            <person name="Kangasjarvi J."/>
            <person name="Karlsson J."/>
            <person name="Kelleher C."/>
            <person name="Kirkpatrick R."/>
            <person name="Kirst M."/>
            <person name="Kohler A."/>
            <person name="Kalluri U."/>
            <person name="Larimer F."/>
            <person name="Leebens-Mack J."/>
            <person name="Leple J.C."/>
            <person name="Locascio P."/>
            <person name="Lou Y."/>
            <person name="Lucas S."/>
            <person name="Martin F."/>
            <person name="Montanini B."/>
            <person name="Napoli C."/>
            <person name="Nelson D.R."/>
            <person name="Nelson C."/>
            <person name="Nieminen K."/>
            <person name="Nilsson O."/>
            <person name="Pereda V."/>
            <person name="Peter G."/>
            <person name="Philippe R."/>
            <person name="Pilate G."/>
            <person name="Poliakov A."/>
            <person name="Razumovskaya J."/>
            <person name="Richardson P."/>
            <person name="Rinaldi C."/>
            <person name="Ritland K."/>
            <person name="Rouze P."/>
            <person name="Ryaboy D."/>
            <person name="Schmutz J."/>
            <person name="Schrader J."/>
            <person name="Segerman B."/>
            <person name="Shin H."/>
            <person name="Siddiqui A."/>
            <person name="Sterky F."/>
            <person name="Terry A."/>
            <person name="Tsai C.J."/>
            <person name="Uberbacher E."/>
            <person name="Unneberg P."/>
            <person name="Vahala J."/>
            <person name="Wall K."/>
            <person name="Wessler S."/>
            <person name="Yang G."/>
            <person name="Yin T."/>
            <person name="Douglas C."/>
            <person name="Marra M."/>
            <person name="Sandberg G."/>
            <person name="Van de Peer Y."/>
            <person name="Rokhsar D."/>
        </authorList>
    </citation>
    <scope>NUCLEOTIDE SEQUENCE [LARGE SCALE GENOMIC DNA]</scope>
    <source>
        <strain evidence="3">cv. Nisqually</strain>
    </source>
</reference>
<accession>A0A3N7G955</accession>
<dbReference type="EMBL" id="CM009308">
    <property type="protein sequence ID" value="RQP03688.1"/>
    <property type="molecule type" value="Genomic_DNA"/>
</dbReference>
<feature type="compositionally biased region" description="Low complexity" evidence="1">
    <location>
        <begin position="39"/>
        <end position="57"/>
    </location>
</feature>
<feature type="region of interest" description="Disordered" evidence="1">
    <location>
        <begin position="39"/>
        <end position="68"/>
    </location>
</feature>
<keyword evidence="3" id="KW-1185">Reference proteome</keyword>
<organism evidence="2 3">
    <name type="scientific">Populus trichocarpa</name>
    <name type="common">Western balsam poplar</name>
    <name type="synonym">Populus balsamifera subsp. trichocarpa</name>
    <dbReference type="NCBI Taxonomy" id="3694"/>
    <lineage>
        <taxon>Eukaryota</taxon>
        <taxon>Viridiplantae</taxon>
        <taxon>Streptophyta</taxon>
        <taxon>Embryophyta</taxon>
        <taxon>Tracheophyta</taxon>
        <taxon>Spermatophyta</taxon>
        <taxon>Magnoliopsida</taxon>
        <taxon>eudicotyledons</taxon>
        <taxon>Gunneridae</taxon>
        <taxon>Pentapetalae</taxon>
        <taxon>rosids</taxon>
        <taxon>fabids</taxon>
        <taxon>Malpighiales</taxon>
        <taxon>Salicaceae</taxon>
        <taxon>Saliceae</taxon>
        <taxon>Populus</taxon>
    </lineage>
</organism>
<evidence type="ECO:0000256" key="1">
    <source>
        <dbReference type="SAM" id="MobiDB-lite"/>
    </source>
</evidence>
<name>A0A3N7G955_POPTR</name>
<evidence type="ECO:0000313" key="2">
    <source>
        <dbReference type="EMBL" id="RQP03688.1"/>
    </source>
</evidence>
<proteinExistence type="predicted"/>
<protein>
    <submittedName>
        <fullName evidence="2">Uncharacterized protein</fullName>
    </submittedName>
</protein>
<sequence length="100" mass="11000">MLAAAAEVRRGSEAFFTGSEIHRCLMKIMGMFLLSPTTSSLLSSNHSKSISSSSTSSRKPKNHDASSSFRNIDDALASFNHMLHRKPRPCIDQFNKLLSA</sequence>
<evidence type="ECO:0000313" key="3">
    <source>
        <dbReference type="Proteomes" id="UP000006729"/>
    </source>
</evidence>
<dbReference type="AlphaFoldDB" id="A0A3N7G955"/>
<gene>
    <name evidence="2" type="ORF">POPTR_019G099650</name>
</gene>
<dbReference type="InParanoid" id="A0A3N7G955"/>
<dbReference type="Proteomes" id="UP000006729">
    <property type="component" value="Chromosome 19"/>
</dbReference>